<dbReference type="GO" id="GO:0005886">
    <property type="term" value="C:plasma membrane"/>
    <property type="evidence" value="ECO:0007669"/>
    <property type="project" value="TreeGrafter"/>
</dbReference>
<gene>
    <name evidence="1" type="ORF">BST26_08050</name>
</gene>
<keyword evidence="2" id="KW-1185">Reference proteome</keyword>
<dbReference type="InterPro" id="IPR005325">
    <property type="entry name" value="DUF308_memb"/>
</dbReference>
<dbReference type="AlphaFoldDB" id="A0A1X0DGG3"/>
<dbReference type="InterPro" id="IPR052712">
    <property type="entry name" value="Acid_resist_chaperone_HdeD"/>
</dbReference>
<protein>
    <submittedName>
        <fullName evidence="1">Uncharacterized protein</fullName>
    </submittedName>
</protein>
<dbReference type="RefSeq" id="WP_083030252.1">
    <property type="nucleotide sequence ID" value="NZ_AP022618.1"/>
</dbReference>
<comment type="caution">
    <text evidence="1">The sequence shown here is derived from an EMBL/GenBank/DDBJ whole genome shotgun (WGS) entry which is preliminary data.</text>
</comment>
<reference evidence="1 2" key="1">
    <citation type="submission" date="2016-12" db="EMBL/GenBank/DDBJ databases">
        <title>The new phylogeny of genus Mycobacterium.</title>
        <authorList>
            <person name="Tortoli E."/>
            <person name="Trovato A."/>
            <person name="Cirillo D.M."/>
        </authorList>
    </citation>
    <scope>NUCLEOTIDE SEQUENCE [LARGE SCALE GENOMIC DNA]</scope>
    <source>
        <strain evidence="1 2">DSM 45130</strain>
    </source>
</reference>
<accession>A0A1X0DGG3</accession>
<dbReference type="PANTHER" id="PTHR34989:SF1">
    <property type="entry name" value="PROTEIN HDED"/>
    <property type="match status" value="1"/>
</dbReference>
<dbReference type="PANTHER" id="PTHR34989">
    <property type="entry name" value="PROTEIN HDED"/>
    <property type="match status" value="1"/>
</dbReference>
<organism evidence="1 2">
    <name type="scientific">Mycolicibacterium insubricum</name>
    <dbReference type="NCBI Taxonomy" id="444597"/>
    <lineage>
        <taxon>Bacteria</taxon>
        <taxon>Bacillati</taxon>
        <taxon>Actinomycetota</taxon>
        <taxon>Actinomycetes</taxon>
        <taxon>Mycobacteriales</taxon>
        <taxon>Mycobacteriaceae</taxon>
        <taxon>Mycolicibacterium</taxon>
    </lineage>
</organism>
<evidence type="ECO:0000313" key="2">
    <source>
        <dbReference type="Proteomes" id="UP000192801"/>
    </source>
</evidence>
<dbReference type="Pfam" id="PF03729">
    <property type="entry name" value="DUF308"/>
    <property type="match status" value="2"/>
</dbReference>
<dbReference type="Proteomes" id="UP000192801">
    <property type="component" value="Unassembled WGS sequence"/>
</dbReference>
<evidence type="ECO:0000313" key="1">
    <source>
        <dbReference type="EMBL" id="ORA71484.1"/>
    </source>
</evidence>
<dbReference type="EMBL" id="MVHS01000013">
    <property type="protein sequence ID" value="ORA71484.1"/>
    <property type="molecule type" value="Genomic_DNA"/>
</dbReference>
<name>A0A1X0DGG3_9MYCO</name>
<dbReference type="OrthoDB" id="3577181at2"/>
<proteinExistence type="predicted"/>
<dbReference type="STRING" id="444597.BST26_08050"/>
<sequence>MTTSTQNSGSIVPALVAPLWKSSLISGLLAIILGALILYRPGTTVFVVALLFGIYLFISGIAQIVFAFALDAGAGSRVLMFISGAASIVLGFMALRSFDFTSRTDGDGGLTAVMLLSIWIGIGFIFRGVATTGTAVSDKAMPGRGWAIFFGIITVLAGMVMLASPFGTIALLTLVVGWWLIVLGAFEIGAALSLRKEASKSPV</sequence>